<accession>K0R2I5</accession>
<proteinExistence type="predicted"/>
<protein>
    <submittedName>
        <fullName evidence="2">Uncharacterized protein</fullName>
    </submittedName>
</protein>
<evidence type="ECO:0000313" key="3">
    <source>
        <dbReference type="Proteomes" id="UP000266841"/>
    </source>
</evidence>
<name>K0R2I5_THAOC</name>
<feature type="compositionally biased region" description="Basic and acidic residues" evidence="1">
    <location>
        <begin position="531"/>
        <end position="542"/>
    </location>
</feature>
<feature type="compositionally biased region" description="Basic and acidic residues" evidence="1">
    <location>
        <begin position="583"/>
        <end position="597"/>
    </location>
</feature>
<comment type="caution">
    <text evidence="2">The sequence shown here is derived from an EMBL/GenBank/DDBJ whole genome shotgun (WGS) entry which is preliminary data.</text>
</comment>
<evidence type="ECO:0000256" key="1">
    <source>
        <dbReference type="SAM" id="MobiDB-lite"/>
    </source>
</evidence>
<gene>
    <name evidence="2" type="ORF">THAOC_34438</name>
</gene>
<reference evidence="2 3" key="1">
    <citation type="journal article" date="2012" name="Genome Biol.">
        <title>Genome and low-iron response of an oceanic diatom adapted to chronic iron limitation.</title>
        <authorList>
            <person name="Lommer M."/>
            <person name="Specht M."/>
            <person name="Roy A.S."/>
            <person name="Kraemer L."/>
            <person name="Andreson R."/>
            <person name="Gutowska M.A."/>
            <person name="Wolf J."/>
            <person name="Bergner S.V."/>
            <person name="Schilhabel M.B."/>
            <person name="Klostermeier U.C."/>
            <person name="Beiko R.G."/>
            <person name="Rosenstiel P."/>
            <person name="Hippler M."/>
            <person name="Laroche J."/>
        </authorList>
    </citation>
    <scope>NUCLEOTIDE SEQUENCE [LARGE SCALE GENOMIC DNA]</scope>
    <source>
        <strain evidence="2 3">CCMP1005</strain>
    </source>
</reference>
<feature type="compositionally biased region" description="Basic and acidic residues" evidence="1">
    <location>
        <begin position="553"/>
        <end position="574"/>
    </location>
</feature>
<feature type="region of interest" description="Disordered" evidence="1">
    <location>
        <begin position="452"/>
        <end position="613"/>
    </location>
</feature>
<sequence>MHDSKGIHDSMQLLIGVGAYEIRARDLPLLGLSVEGAGIDELIPKQDVFQYFAAADWFEEVNTCATQKSALIGYLPTGVEAHAFQKQPSMEGPSADIRGPEEGLNKHRLIVNTATFDDVLDNKVTSHDDVASAETAPTDNTHTHTSDPYLTRYADRWAKEKEPAKKTTQTRFINVASQECNVGEMHTGDDGKRAVEVIVDFDANPTVLFQLIYSGNKWDEAKLRLETHPEEARVWVARYSKSGSGSTVSTDDVRWKLLPLHLFIALKGNSSSSSANDDNDLVSADFLTSLIQAFPEAVLCRDDQNMIPLHCAIRGLSSLDTVQTLLCADPSSVYIKDNKGRNSIVLAEKVYGHSRRRGDEDVYKKLMAMLASSMRGFKPTQTDTEDYSLEQLQEENIALRNENRELREQAEINEHLLKRLIEKIQEIENYNQIFGVDSNDDMDRRREQILHNLSQEEETSLEQGQVETLDHKTGGNGAYSKRIHRYTSQTPSKSESNTLHLDSPTETEVTEPLSPVFDADDPRETTSFAKMTEDGETSKDSNDVGTNPDSDQESPKKDQSIFRDHKDTAGDESRYAPAANLSEKFERLASTDTERANAESPAIDPTDLLLVVD</sequence>
<keyword evidence="3" id="KW-1185">Reference proteome</keyword>
<dbReference type="eggNOG" id="ENOG502R0VP">
    <property type="taxonomic scope" value="Eukaryota"/>
</dbReference>
<evidence type="ECO:0000313" key="2">
    <source>
        <dbReference type="EMBL" id="EJK46878.1"/>
    </source>
</evidence>
<feature type="compositionally biased region" description="Polar residues" evidence="1">
    <location>
        <begin position="486"/>
        <end position="507"/>
    </location>
</feature>
<dbReference type="Proteomes" id="UP000266841">
    <property type="component" value="Unassembled WGS sequence"/>
</dbReference>
<organism evidence="2 3">
    <name type="scientific">Thalassiosira oceanica</name>
    <name type="common">Marine diatom</name>
    <dbReference type="NCBI Taxonomy" id="159749"/>
    <lineage>
        <taxon>Eukaryota</taxon>
        <taxon>Sar</taxon>
        <taxon>Stramenopiles</taxon>
        <taxon>Ochrophyta</taxon>
        <taxon>Bacillariophyta</taxon>
        <taxon>Coscinodiscophyceae</taxon>
        <taxon>Thalassiosirophycidae</taxon>
        <taxon>Thalassiosirales</taxon>
        <taxon>Thalassiosiraceae</taxon>
        <taxon>Thalassiosira</taxon>
    </lineage>
</organism>
<dbReference type="EMBL" id="AGNL01047487">
    <property type="protein sequence ID" value="EJK46878.1"/>
    <property type="molecule type" value="Genomic_DNA"/>
</dbReference>
<dbReference type="OrthoDB" id="10660072at2759"/>
<dbReference type="AlphaFoldDB" id="K0R2I5"/>